<accession>A0A6B0RAK7</accession>
<protein>
    <submittedName>
        <fullName evidence="2">Uncharacterized protein</fullName>
    </submittedName>
</protein>
<evidence type="ECO:0000313" key="3">
    <source>
        <dbReference type="Proteomes" id="UP000322234"/>
    </source>
</evidence>
<evidence type="ECO:0000256" key="1">
    <source>
        <dbReference type="SAM" id="MobiDB-lite"/>
    </source>
</evidence>
<dbReference type="AlphaFoldDB" id="A0A6B0RAK7"/>
<feature type="region of interest" description="Disordered" evidence="1">
    <location>
        <begin position="65"/>
        <end position="86"/>
    </location>
</feature>
<name>A0A6B0RAK7_9CETA</name>
<gene>
    <name evidence="2" type="ORF">E5288_WYG019342</name>
</gene>
<organism evidence="2 3">
    <name type="scientific">Bos mutus</name>
    <name type="common">wild yak</name>
    <dbReference type="NCBI Taxonomy" id="72004"/>
    <lineage>
        <taxon>Eukaryota</taxon>
        <taxon>Metazoa</taxon>
        <taxon>Chordata</taxon>
        <taxon>Craniata</taxon>
        <taxon>Vertebrata</taxon>
        <taxon>Euteleostomi</taxon>
        <taxon>Mammalia</taxon>
        <taxon>Eutheria</taxon>
        <taxon>Laurasiatheria</taxon>
        <taxon>Artiodactyla</taxon>
        <taxon>Ruminantia</taxon>
        <taxon>Pecora</taxon>
        <taxon>Bovidae</taxon>
        <taxon>Bovinae</taxon>
        <taxon>Bos</taxon>
    </lineage>
</organism>
<comment type="caution">
    <text evidence="2">The sequence shown here is derived from an EMBL/GenBank/DDBJ whole genome shotgun (WGS) entry which is preliminary data.</text>
</comment>
<sequence>MWNMVPGESAEVDDVPTLYLLLRGTQNHQDTDSHSSSSPEVLIQEQMLHREPYVLDALEDDILRGSDANASSRDSLSQNEECCPQS</sequence>
<keyword evidence="3" id="KW-1185">Reference proteome</keyword>
<reference evidence="2" key="1">
    <citation type="submission" date="2019-10" db="EMBL/GenBank/DDBJ databases">
        <title>The sequence and de novo assembly of the wild yak genome.</title>
        <authorList>
            <person name="Liu Y."/>
        </authorList>
    </citation>
    <scope>NUCLEOTIDE SEQUENCE [LARGE SCALE GENOMIC DNA]</scope>
    <source>
        <strain evidence="2">WY2019</strain>
    </source>
</reference>
<feature type="compositionally biased region" description="Polar residues" evidence="1">
    <location>
        <begin position="68"/>
        <end position="86"/>
    </location>
</feature>
<evidence type="ECO:0000313" key="2">
    <source>
        <dbReference type="EMBL" id="MXQ86905.1"/>
    </source>
</evidence>
<dbReference type="EMBL" id="VBQZ03000035">
    <property type="protein sequence ID" value="MXQ86905.1"/>
    <property type="molecule type" value="Genomic_DNA"/>
</dbReference>
<proteinExistence type="predicted"/>
<dbReference type="Proteomes" id="UP000322234">
    <property type="component" value="Unassembled WGS sequence"/>
</dbReference>